<dbReference type="GO" id="GO:0015891">
    <property type="term" value="P:siderophore transport"/>
    <property type="evidence" value="ECO:0007669"/>
    <property type="project" value="InterPro"/>
</dbReference>
<dbReference type="InterPro" id="IPR006260">
    <property type="entry name" value="TonB/TolA_C"/>
</dbReference>
<comment type="caution">
    <text evidence="11">The sequence shown here is derived from an EMBL/GenBank/DDBJ whole genome shotgun (WGS) entry which is preliminary data.</text>
</comment>
<reference evidence="11 12" key="1">
    <citation type="journal article" date="2017" name="Front. Microbiol.">
        <title>Labilibaculum manganireducens gen. nov., sp. nov. and Labilibaculum filiforme sp. nov., Novel Bacteroidetes Isolated from Subsurface Sediments of the Baltic Sea.</title>
        <authorList>
            <person name="Vandieken V."/>
            <person name="Marshall I.P."/>
            <person name="Niemann H."/>
            <person name="Engelen B."/>
            <person name="Cypionka H."/>
        </authorList>
    </citation>
    <scope>NUCLEOTIDE SEQUENCE [LARGE SCALE GENOMIC DNA]</scope>
    <source>
        <strain evidence="11 12">59.10-2M</strain>
    </source>
</reference>
<proteinExistence type="inferred from homology"/>
<dbReference type="InterPro" id="IPR037682">
    <property type="entry name" value="TonB_C"/>
</dbReference>
<comment type="similarity">
    <text evidence="2">Belongs to the TonB family.</text>
</comment>
<keyword evidence="6" id="KW-0812">Transmembrane</keyword>
<evidence type="ECO:0000256" key="5">
    <source>
        <dbReference type="ARBA" id="ARBA00022519"/>
    </source>
</evidence>
<evidence type="ECO:0000256" key="7">
    <source>
        <dbReference type="ARBA" id="ARBA00022927"/>
    </source>
</evidence>
<dbReference type="PANTHER" id="PTHR33446">
    <property type="entry name" value="PROTEIN TONB-RELATED"/>
    <property type="match status" value="1"/>
</dbReference>
<protein>
    <recommendedName>
        <fullName evidence="10">TonB C-terminal domain-containing protein</fullName>
    </recommendedName>
</protein>
<feature type="domain" description="TonB C-terminal" evidence="10">
    <location>
        <begin position="144"/>
        <end position="234"/>
    </location>
</feature>
<dbReference type="GO" id="GO:0055085">
    <property type="term" value="P:transmembrane transport"/>
    <property type="evidence" value="ECO:0007669"/>
    <property type="project" value="InterPro"/>
</dbReference>
<organism evidence="11 12">
    <name type="scientific">Labilibaculum manganireducens</name>
    <dbReference type="NCBI Taxonomy" id="1940525"/>
    <lineage>
        <taxon>Bacteria</taxon>
        <taxon>Pseudomonadati</taxon>
        <taxon>Bacteroidota</taxon>
        <taxon>Bacteroidia</taxon>
        <taxon>Marinilabiliales</taxon>
        <taxon>Marinifilaceae</taxon>
        <taxon>Labilibaculum</taxon>
    </lineage>
</organism>
<dbReference type="InterPro" id="IPR051045">
    <property type="entry name" value="TonB-dependent_transducer"/>
</dbReference>
<accession>A0A2N3IDZ4</accession>
<evidence type="ECO:0000313" key="11">
    <source>
        <dbReference type="EMBL" id="PKQ68526.1"/>
    </source>
</evidence>
<dbReference type="NCBIfam" id="TIGR01352">
    <property type="entry name" value="tonB_Cterm"/>
    <property type="match status" value="1"/>
</dbReference>
<evidence type="ECO:0000256" key="1">
    <source>
        <dbReference type="ARBA" id="ARBA00004383"/>
    </source>
</evidence>
<dbReference type="AlphaFoldDB" id="A0A2N3IDZ4"/>
<dbReference type="Proteomes" id="UP000233618">
    <property type="component" value="Unassembled WGS sequence"/>
</dbReference>
<keyword evidence="7" id="KW-0653">Protein transport</keyword>
<evidence type="ECO:0000256" key="2">
    <source>
        <dbReference type="ARBA" id="ARBA00006555"/>
    </source>
</evidence>
<keyword evidence="8" id="KW-1133">Transmembrane helix</keyword>
<gene>
    <name evidence="11" type="ORF">BZG01_04770</name>
</gene>
<comment type="subcellular location">
    <subcellularLocation>
        <location evidence="1">Cell inner membrane</location>
        <topology evidence="1">Single-pass membrane protein</topology>
        <orientation evidence="1">Periplasmic side</orientation>
    </subcellularLocation>
</comment>
<evidence type="ECO:0000256" key="6">
    <source>
        <dbReference type="ARBA" id="ARBA00022692"/>
    </source>
</evidence>
<evidence type="ECO:0000256" key="4">
    <source>
        <dbReference type="ARBA" id="ARBA00022475"/>
    </source>
</evidence>
<dbReference type="SUPFAM" id="SSF74653">
    <property type="entry name" value="TolA/TonB C-terminal domain"/>
    <property type="match status" value="1"/>
</dbReference>
<dbReference type="Pfam" id="PF03544">
    <property type="entry name" value="TonB_C"/>
    <property type="match status" value="1"/>
</dbReference>
<keyword evidence="9" id="KW-0472">Membrane</keyword>
<dbReference type="Gene3D" id="3.30.1150.10">
    <property type="match status" value="1"/>
</dbReference>
<keyword evidence="3" id="KW-0813">Transport</keyword>
<evidence type="ECO:0000256" key="9">
    <source>
        <dbReference type="ARBA" id="ARBA00023136"/>
    </source>
</evidence>
<dbReference type="GO" id="GO:0015031">
    <property type="term" value="P:protein transport"/>
    <property type="evidence" value="ECO:0007669"/>
    <property type="project" value="UniProtKB-KW"/>
</dbReference>
<evidence type="ECO:0000259" key="10">
    <source>
        <dbReference type="PROSITE" id="PS52015"/>
    </source>
</evidence>
<dbReference type="PROSITE" id="PS52015">
    <property type="entry name" value="TONB_CTD"/>
    <property type="match status" value="1"/>
</dbReference>
<evidence type="ECO:0000256" key="8">
    <source>
        <dbReference type="ARBA" id="ARBA00022989"/>
    </source>
</evidence>
<dbReference type="GO" id="GO:0098797">
    <property type="term" value="C:plasma membrane protein complex"/>
    <property type="evidence" value="ECO:0007669"/>
    <property type="project" value="TreeGrafter"/>
</dbReference>
<dbReference type="GO" id="GO:0030288">
    <property type="term" value="C:outer membrane-bounded periplasmic space"/>
    <property type="evidence" value="ECO:0007669"/>
    <property type="project" value="InterPro"/>
</dbReference>
<keyword evidence="5" id="KW-0997">Cell inner membrane</keyword>
<dbReference type="EMBL" id="MVDE01000004">
    <property type="protein sequence ID" value="PKQ68526.1"/>
    <property type="molecule type" value="Genomic_DNA"/>
</dbReference>
<dbReference type="GO" id="GO:0031992">
    <property type="term" value="F:energy transducer activity"/>
    <property type="evidence" value="ECO:0007669"/>
    <property type="project" value="InterPro"/>
</dbReference>
<sequence length="234" mass="27577">MIMQVKKNPRYNLEKKRVLFLQFGFIISFLFVLMAFEYKVPMNEPEDFVFDSIDDMEELTAVTFREPEKKMEPPKVRKIELIDLLVIEEEPEEEYIPEDSFGDPNEEILEQPAYEEEISEEMSPFVSVEEMPIFNPQKNKTYEEGCKDLFITMQRMVRYPIAAQESNIYGKVFVKFVVTSEGNISNIQVTRKVDPLLDEEVVRVVQNLPKFKPGKQFNKKVPVWFSGYINFVLQ</sequence>
<evidence type="ECO:0000313" key="12">
    <source>
        <dbReference type="Proteomes" id="UP000233618"/>
    </source>
</evidence>
<dbReference type="PANTHER" id="PTHR33446:SF2">
    <property type="entry name" value="PROTEIN TONB"/>
    <property type="match status" value="1"/>
</dbReference>
<keyword evidence="4" id="KW-1003">Cell membrane</keyword>
<name>A0A2N3IDZ4_9BACT</name>
<dbReference type="PRINTS" id="PR01374">
    <property type="entry name" value="TONBPROTEIN"/>
</dbReference>
<dbReference type="InterPro" id="IPR003538">
    <property type="entry name" value="TonB"/>
</dbReference>
<keyword evidence="12" id="KW-1185">Reference proteome</keyword>
<evidence type="ECO:0000256" key="3">
    <source>
        <dbReference type="ARBA" id="ARBA00022448"/>
    </source>
</evidence>